<name>A0AAJ8LXL1_9TREE</name>
<proteinExistence type="predicted"/>
<dbReference type="KEGG" id="cdep:91085437"/>
<keyword evidence="2" id="KW-1185">Reference proteome</keyword>
<dbReference type="RefSeq" id="XP_066066765.1">
    <property type="nucleotide sequence ID" value="XM_066210668.1"/>
</dbReference>
<accession>A0AAJ8LXL1</accession>
<reference evidence="1" key="1">
    <citation type="submission" date="2016-06" db="EMBL/GenBank/DDBJ databases">
        <authorList>
            <person name="Cuomo C."/>
            <person name="Litvintseva A."/>
            <person name="Heitman J."/>
            <person name="Chen Y."/>
            <person name="Sun S."/>
            <person name="Springer D."/>
            <person name="Dromer F."/>
            <person name="Young S."/>
            <person name="Zeng Q."/>
            <person name="Chapman S."/>
            <person name="Gujja S."/>
            <person name="Saif S."/>
            <person name="Birren B."/>
        </authorList>
    </citation>
    <scope>NUCLEOTIDE SEQUENCE</scope>
    <source>
        <strain evidence="1">CBS 7841</strain>
    </source>
</reference>
<reference evidence="1" key="3">
    <citation type="submission" date="2024-01" db="EMBL/GenBank/DDBJ databases">
        <authorList>
            <person name="Coelho M.A."/>
            <person name="David-Palma M."/>
            <person name="Shea T."/>
            <person name="Sun S."/>
            <person name="Cuomo C.A."/>
            <person name="Heitman J."/>
        </authorList>
    </citation>
    <scope>NUCLEOTIDE SEQUENCE</scope>
    <source>
        <strain evidence="1">CBS 7841</strain>
    </source>
</reference>
<dbReference type="AlphaFoldDB" id="A0AAJ8LXL1"/>
<evidence type="ECO:0000313" key="2">
    <source>
        <dbReference type="Proteomes" id="UP000094043"/>
    </source>
</evidence>
<gene>
    <name evidence="1" type="ORF">L203_101223</name>
</gene>
<evidence type="ECO:0000313" key="1">
    <source>
        <dbReference type="EMBL" id="WVN86065.1"/>
    </source>
</evidence>
<sequence>MRKEDGNRRDLLYGIASLTRCAVIEAPPKQARERESSICIQPAFHTCTCASSPLLSPRPLVTFFSIQFKHSTTVFLSPWTQHEILFNQAKAALILPLWGGRGKAVDKDQGDKPSQDDWLGWLKQEEDKASGFWRTAYELQERSDRTLLNTGGAWDINWTLQEDIERAIQKSSVEQLSHVLKFIKIQRNALNDVRNDSQVMNEMIKDMKYNHEKSYCLGEVRESAISTGQTSLDEMKLYHEKYGDAEAKDKLSTYMQRNGIMPRRRRHLD</sequence>
<reference evidence="1" key="2">
    <citation type="journal article" date="2022" name="Elife">
        <title>Obligate sexual reproduction of a homothallic fungus closely related to the Cryptococcus pathogenic species complex.</title>
        <authorList>
            <person name="Passer A.R."/>
            <person name="Clancey S.A."/>
            <person name="Shea T."/>
            <person name="David-Palma M."/>
            <person name="Averette A.F."/>
            <person name="Boekhout T."/>
            <person name="Porcel B.M."/>
            <person name="Nowrousian M."/>
            <person name="Cuomo C.A."/>
            <person name="Sun S."/>
            <person name="Heitman J."/>
            <person name="Coelho M.A."/>
        </authorList>
    </citation>
    <scope>NUCLEOTIDE SEQUENCE</scope>
    <source>
        <strain evidence="1">CBS 7841</strain>
    </source>
</reference>
<protein>
    <submittedName>
        <fullName evidence="1">Uncharacterized protein</fullName>
    </submittedName>
</protein>
<organism evidence="1 2">
    <name type="scientific">Cryptococcus depauperatus CBS 7841</name>
    <dbReference type="NCBI Taxonomy" id="1295531"/>
    <lineage>
        <taxon>Eukaryota</taxon>
        <taxon>Fungi</taxon>
        <taxon>Dikarya</taxon>
        <taxon>Basidiomycota</taxon>
        <taxon>Agaricomycotina</taxon>
        <taxon>Tremellomycetes</taxon>
        <taxon>Tremellales</taxon>
        <taxon>Cryptococcaceae</taxon>
        <taxon>Cryptococcus</taxon>
    </lineage>
</organism>
<dbReference type="Proteomes" id="UP000094043">
    <property type="component" value="Chromosome 1"/>
</dbReference>
<dbReference type="GeneID" id="91085437"/>
<dbReference type="EMBL" id="CP143784">
    <property type="protein sequence ID" value="WVN86065.1"/>
    <property type="molecule type" value="Genomic_DNA"/>
</dbReference>